<protein>
    <submittedName>
        <fullName evidence="4">Calcium-activated chloride channel regulator 1-like</fullName>
    </submittedName>
</protein>
<evidence type="ECO:0000313" key="3">
    <source>
        <dbReference type="Proteomes" id="UP000085678"/>
    </source>
</evidence>
<name>A0A1S3HF43_LINAN</name>
<dbReference type="KEGG" id="lak:106154769"/>
<feature type="chain" id="PRO_5010164507" evidence="1">
    <location>
        <begin position="29"/>
        <end position="447"/>
    </location>
</feature>
<dbReference type="OrthoDB" id="10021899at2759"/>
<sequence>MRGTLYFARSCPPCILALVILFTVAVSGERSVITLTNNGYSGILIAIGSDVPEDSTIITNIQDYFTEASKALFTATNRRSYFKDITILVPKTWTMTASPATTESFDRANVIIDKANPIYGDSPYVKQGSTCGKPGERMHLTPKFVSDRTYSETTFGHIGDPCAAMNLARSSMEAQRRHGGRFDRTQDDYFIEASKALFTATNRRSYFKDITILVPKTWTMTASPATTESFDRANVIIDKANPIYGDSPYVKQGSTCGKPGERMHLTPKFVSDRTYSETTFGHIGSIEATRCNGGIGGRPIQGFKGARPGYPCNKDPVTGLYQKECVLYPDFSTKEKTSIMFYHFLQSVTTFCGNSPDSEAIDHNTEAPNRQNRLCEGKSVWEVILEHPDFSNGSNPAVSWDNENFNTTPSFTVVKEVERRYVLILDVSGSMNNTLDREVCFYTIVGN</sequence>
<feature type="domain" description="Calcium-activated chloride channel N-terminal" evidence="2">
    <location>
        <begin position="285"/>
        <end position="393"/>
    </location>
</feature>
<gene>
    <name evidence="4" type="primary">LOC106154769</name>
</gene>
<dbReference type="AlphaFoldDB" id="A0A1S3HF43"/>
<proteinExistence type="predicted"/>
<organism evidence="3 4">
    <name type="scientific">Lingula anatina</name>
    <name type="common">Brachiopod</name>
    <name type="synonym">Lingula unguis</name>
    <dbReference type="NCBI Taxonomy" id="7574"/>
    <lineage>
        <taxon>Eukaryota</taxon>
        <taxon>Metazoa</taxon>
        <taxon>Spiralia</taxon>
        <taxon>Lophotrochozoa</taxon>
        <taxon>Brachiopoda</taxon>
        <taxon>Linguliformea</taxon>
        <taxon>Lingulata</taxon>
        <taxon>Lingulida</taxon>
        <taxon>Linguloidea</taxon>
        <taxon>Lingulidae</taxon>
        <taxon>Lingula</taxon>
    </lineage>
</organism>
<dbReference type="Pfam" id="PF08434">
    <property type="entry name" value="CLCA"/>
    <property type="match status" value="3"/>
</dbReference>
<evidence type="ECO:0000259" key="2">
    <source>
        <dbReference type="Pfam" id="PF08434"/>
    </source>
</evidence>
<feature type="domain" description="Calcium-activated chloride channel N-terminal" evidence="2">
    <location>
        <begin position="33"/>
        <end position="156"/>
    </location>
</feature>
<dbReference type="STRING" id="7574.A0A1S3HF43"/>
<dbReference type="InParanoid" id="A0A1S3HF43"/>
<feature type="domain" description="Calcium-activated chloride channel N-terminal" evidence="2">
    <location>
        <begin position="188"/>
        <end position="283"/>
    </location>
</feature>
<evidence type="ECO:0000313" key="4">
    <source>
        <dbReference type="RefSeq" id="XP_013384692.1"/>
    </source>
</evidence>
<accession>A0A1S3HF43</accession>
<keyword evidence="1" id="KW-0732">Signal</keyword>
<keyword evidence="3" id="KW-1185">Reference proteome</keyword>
<dbReference type="RefSeq" id="XP_013384692.1">
    <property type="nucleotide sequence ID" value="XM_013529238.1"/>
</dbReference>
<dbReference type="Proteomes" id="UP000085678">
    <property type="component" value="Unplaced"/>
</dbReference>
<dbReference type="InterPro" id="IPR013642">
    <property type="entry name" value="CLCA_N"/>
</dbReference>
<evidence type="ECO:0000256" key="1">
    <source>
        <dbReference type="SAM" id="SignalP"/>
    </source>
</evidence>
<reference evidence="4" key="1">
    <citation type="submission" date="2025-08" db="UniProtKB">
        <authorList>
            <consortium name="RefSeq"/>
        </authorList>
    </citation>
    <scope>IDENTIFICATION</scope>
    <source>
        <tissue evidence="4">Gonads</tissue>
    </source>
</reference>
<feature type="signal peptide" evidence="1">
    <location>
        <begin position="1"/>
        <end position="28"/>
    </location>
</feature>
<dbReference type="GeneID" id="106154769"/>